<gene>
    <name evidence="3" type="ORF">OBBRIDRAFT_756012</name>
</gene>
<dbReference type="EMBL" id="KV722418">
    <property type="protein sequence ID" value="OCH89850.1"/>
    <property type="molecule type" value="Genomic_DNA"/>
</dbReference>
<accession>A0A8E2B248</accession>
<dbReference type="Gene3D" id="3.40.50.300">
    <property type="entry name" value="P-loop containing nucleotide triphosphate hydrolases"/>
    <property type="match status" value="1"/>
</dbReference>
<organism evidence="3 4">
    <name type="scientific">Obba rivulosa</name>
    <dbReference type="NCBI Taxonomy" id="1052685"/>
    <lineage>
        <taxon>Eukaryota</taxon>
        <taxon>Fungi</taxon>
        <taxon>Dikarya</taxon>
        <taxon>Basidiomycota</taxon>
        <taxon>Agaricomycotina</taxon>
        <taxon>Agaricomycetes</taxon>
        <taxon>Polyporales</taxon>
        <taxon>Gelatoporiaceae</taxon>
        <taxon>Obba</taxon>
    </lineage>
</organism>
<protein>
    <recommendedName>
        <fullName evidence="2">G domain-containing protein</fullName>
    </recommendedName>
</protein>
<dbReference type="InterPro" id="IPR006073">
    <property type="entry name" value="GTP-bd"/>
</dbReference>
<dbReference type="AlphaFoldDB" id="A0A8E2B248"/>
<evidence type="ECO:0000313" key="4">
    <source>
        <dbReference type="Proteomes" id="UP000250043"/>
    </source>
</evidence>
<dbReference type="Proteomes" id="UP000250043">
    <property type="component" value="Unassembled WGS sequence"/>
</dbReference>
<feature type="coiled-coil region" evidence="1">
    <location>
        <begin position="217"/>
        <end position="301"/>
    </location>
</feature>
<evidence type="ECO:0000259" key="2">
    <source>
        <dbReference type="Pfam" id="PF01926"/>
    </source>
</evidence>
<proteinExistence type="predicted"/>
<feature type="coiled-coil region" evidence="1">
    <location>
        <begin position="332"/>
        <end position="385"/>
    </location>
</feature>
<name>A0A8E2B248_9APHY</name>
<dbReference type="InterPro" id="IPR027417">
    <property type="entry name" value="P-loop_NTPase"/>
</dbReference>
<feature type="domain" description="G" evidence="2">
    <location>
        <begin position="8"/>
        <end position="68"/>
    </location>
</feature>
<evidence type="ECO:0000313" key="3">
    <source>
        <dbReference type="EMBL" id="OCH89850.1"/>
    </source>
</evidence>
<dbReference type="SUPFAM" id="SSF52540">
    <property type="entry name" value="P-loop containing nucleoside triphosphate hydrolases"/>
    <property type="match status" value="1"/>
</dbReference>
<reference evidence="3 4" key="1">
    <citation type="submission" date="2016-07" db="EMBL/GenBank/DDBJ databases">
        <title>Draft genome of the white-rot fungus Obba rivulosa 3A-2.</title>
        <authorList>
            <consortium name="DOE Joint Genome Institute"/>
            <person name="Miettinen O."/>
            <person name="Riley R."/>
            <person name="Acob R."/>
            <person name="Barry K."/>
            <person name="Cullen D."/>
            <person name="De Vries R."/>
            <person name="Hainaut M."/>
            <person name="Hatakka A."/>
            <person name="Henrissat B."/>
            <person name="Hilden K."/>
            <person name="Kuo R."/>
            <person name="Labutti K."/>
            <person name="Lipzen A."/>
            <person name="Makela M.R."/>
            <person name="Sandor L."/>
            <person name="Spatafora J.W."/>
            <person name="Grigoriev I.V."/>
            <person name="Hibbett D.S."/>
        </authorList>
    </citation>
    <scope>NUCLEOTIDE SEQUENCE [LARGE SCALE GENOMIC DNA]</scope>
    <source>
        <strain evidence="3 4">3A-2</strain>
    </source>
</reference>
<sequence length="438" mass="49908">MSGRQDVTIAVMGPTGTGKSTFVKLVTGDDKIGIGKSLNSETNEIRPASFFEDDGRAITLVDTPGFDDSRDGVRDIDILQRIGEFLRLEYQDGRKLSGLVYLQRITDTRVGGISRRNLKMFRKLCGTETLKNVVIMTTMWNQISEEVGAEREAEMASSIYRELLDAGARMMRFTNDVASAADIIDHILLHDPVTLQIQEELAAGKQLSETAAGTELNAEINKIIANYERDMQTLRKEMQVSRERDAQARREMEEERRELEAEILKWKTAVDRLNDGLAAVRAAAEHDRRNAEEEKQWQRREFMARLAEERQRQDAILQAHAAEARQSEERLRADLQVQIDSALGRALELQAEVNRYQKRGAEERHEAEDRELSQLEAKIQQLRLKDPQARILVVQLDGDTAIIPSEINPTCKPEAVNTDIKKRHRFRTYLKEKLAGRK</sequence>
<keyword evidence="1" id="KW-0175">Coiled coil</keyword>
<dbReference type="OrthoDB" id="8954335at2759"/>
<keyword evidence="4" id="KW-1185">Reference proteome</keyword>
<dbReference type="Pfam" id="PF01926">
    <property type="entry name" value="MMR_HSR1"/>
    <property type="match status" value="1"/>
</dbReference>
<evidence type="ECO:0000256" key="1">
    <source>
        <dbReference type="SAM" id="Coils"/>
    </source>
</evidence>
<dbReference type="GO" id="GO:0005525">
    <property type="term" value="F:GTP binding"/>
    <property type="evidence" value="ECO:0007669"/>
    <property type="project" value="InterPro"/>
</dbReference>